<keyword evidence="3" id="KW-0804">Transcription</keyword>
<dbReference type="PANTHER" id="PTHR30154">
    <property type="entry name" value="LEUCINE-RESPONSIVE REGULATORY PROTEIN"/>
    <property type="match status" value="1"/>
</dbReference>
<evidence type="ECO:0000259" key="4">
    <source>
        <dbReference type="PROSITE" id="PS50956"/>
    </source>
</evidence>
<evidence type="ECO:0000256" key="1">
    <source>
        <dbReference type="ARBA" id="ARBA00023015"/>
    </source>
</evidence>
<reference evidence="6" key="1">
    <citation type="journal article" date="2019" name="Int. J. Syst. Evol. Microbiol.">
        <title>The Global Catalogue of Microorganisms (GCM) 10K type strain sequencing project: providing services to taxonomists for standard genome sequencing and annotation.</title>
        <authorList>
            <consortium name="The Broad Institute Genomics Platform"/>
            <consortium name="The Broad Institute Genome Sequencing Center for Infectious Disease"/>
            <person name="Wu L."/>
            <person name="Ma J."/>
        </authorList>
    </citation>
    <scope>NUCLEOTIDE SEQUENCE [LARGE SCALE GENOMIC DNA]</scope>
    <source>
        <strain evidence="6">JCM 17933</strain>
    </source>
</reference>
<dbReference type="Gene3D" id="3.30.70.920">
    <property type="match status" value="1"/>
</dbReference>
<dbReference type="InterPro" id="IPR019888">
    <property type="entry name" value="Tscrpt_reg_AsnC-like"/>
</dbReference>
<dbReference type="RefSeq" id="WP_345464683.1">
    <property type="nucleotide sequence ID" value="NZ_BAABHF010000019.1"/>
</dbReference>
<evidence type="ECO:0000256" key="3">
    <source>
        <dbReference type="ARBA" id="ARBA00023163"/>
    </source>
</evidence>
<dbReference type="PANTHER" id="PTHR30154:SF34">
    <property type="entry name" value="TRANSCRIPTIONAL REGULATOR AZLB"/>
    <property type="match status" value="1"/>
</dbReference>
<evidence type="ECO:0000313" key="6">
    <source>
        <dbReference type="Proteomes" id="UP001500503"/>
    </source>
</evidence>
<feature type="domain" description="HTH asnC-type" evidence="4">
    <location>
        <begin position="180"/>
        <end position="236"/>
    </location>
</feature>
<sequence length="337" mass="35886">MKTDTVSLDAVDQGLVHALQIDGRAPFRAIGEVLGVSENTVARRYRRLRAAGVLRVVGTLNGGRLGYSNWTIRLQCTPDAANAIARAIAARPDTSYVHLLSGGTEISCSAQTPGPEESEALLLHRLPRTSRVTSVSAHLLLGHHALPSTWAGPARLSPEQTALLAPPPAEDGEVTLGPADRPLFDLLSRDGRAGHAELAEATGWSEATVRRRMTALRRSGVLTFLVDIPPSALGFRAEARLWMSVRPSRLTAVAAAMAEHPEVSLVALTTGPTNLLAAVNCRDSMDLARYLTESVASLDDIRAVETAPIIRTVKRAGALLPLDVRNPGPTRAAPACR</sequence>
<accession>A0ABP8PZM6</accession>
<keyword evidence="1" id="KW-0805">Transcription regulation</keyword>
<evidence type="ECO:0000256" key="2">
    <source>
        <dbReference type="ARBA" id="ARBA00023125"/>
    </source>
</evidence>
<gene>
    <name evidence="5" type="ORF">GCM10023191_034580</name>
</gene>
<feature type="domain" description="HTH asnC-type" evidence="4">
    <location>
        <begin position="8"/>
        <end position="68"/>
    </location>
</feature>
<dbReference type="SMART" id="SM00344">
    <property type="entry name" value="HTH_ASNC"/>
    <property type="match status" value="2"/>
</dbReference>
<dbReference type="InterPro" id="IPR000485">
    <property type="entry name" value="AsnC-type_HTH_dom"/>
</dbReference>
<organism evidence="5 6">
    <name type="scientific">Actinoallomurus oryzae</name>
    <dbReference type="NCBI Taxonomy" id="502180"/>
    <lineage>
        <taxon>Bacteria</taxon>
        <taxon>Bacillati</taxon>
        <taxon>Actinomycetota</taxon>
        <taxon>Actinomycetes</taxon>
        <taxon>Streptosporangiales</taxon>
        <taxon>Thermomonosporaceae</taxon>
        <taxon>Actinoallomurus</taxon>
    </lineage>
</organism>
<dbReference type="InterPro" id="IPR036388">
    <property type="entry name" value="WH-like_DNA-bd_sf"/>
</dbReference>
<dbReference type="Pfam" id="PF13404">
    <property type="entry name" value="HTH_AsnC-type"/>
    <property type="match status" value="2"/>
</dbReference>
<dbReference type="Pfam" id="PF01037">
    <property type="entry name" value="AsnC_trans_reg"/>
    <property type="match status" value="1"/>
</dbReference>
<keyword evidence="2" id="KW-0238">DNA-binding</keyword>
<dbReference type="SUPFAM" id="SSF46785">
    <property type="entry name" value="Winged helix' DNA-binding domain"/>
    <property type="match status" value="2"/>
</dbReference>
<dbReference type="Gene3D" id="1.10.10.10">
    <property type="entry name" value="Winged helix-like DNA-binding domain superfamily/Winged helix DNA-binding domain"/>
    <property type="match status" value="2"/>
</dbReference>
<name>A0ABP8PZM6_9ACTN</name>
<dbReference type="SUPFAM" id="SSF54909">
    <property type="entry name" value="Dimeric alpha+beta barrel"/>
    <property type="match status" value="1"/>
</dbReference>
<protein>
    <submittedName>
        <fullName evidence="5">AsnC family transcriptional regulator</fullName>
    </submittedName>
</protein>
<dbReference type="InterPro" id="IPR019887">
    <property type="entry name" value="Tscrpt_reg_AsnC/Lrp_C"/>
</dbReference>
<proteinExistence type="predicted"/>
<dbReference type="EMBL" id="BAABHF010000019">
    <property type="protein sequence ID" value="GAA4494806.1"/>
    <property type="molecule type" value="Genomic_DNA"/>
</dbReference>
<dbReference type="PROSITE" id="PS50956">
    <property type="entry name" value="HTH_ASNC_2"/>
    <property type="match status" value="2"/>
</dbReference>
<dbReference type="InterPro" id="IPR011008">
    <property type="entry name" value="Dimeric_a/b-barrel"/>
</dbReference>
<dbReference type="Proteomes" id="UP001500503">
    <property type="component" value="Unassembled WGS sequence"/>
</dbReference>
<evidence type="ECO:0000313" key="5">
    <source>
        <dbReference type="EMBL" id="GAA4494806.1"/>
    </source>
</evidence>
<dbReference type="InterPro" id="IPR036390">
    <property type="entry name" value="WH_DNA-bd_sf"/>
</dbReference>
<keyword evidence="6" id="KW-1185">Reference proteome</keyword>
<comment type="caution">
    <text evidence="5">The sequence shown here is derived from an EMBL/GenBank/DDBJ whole genome shotgun (WGS) entry which is preliminary data.</text>
</comment>
<dbReference type="PRINTS" id="PR00033">
    <property type="entry name" value="HTHASNC"/>
</dbReference>